<sequence length="331" mass="35562">MLYATNFSGPCKGSSNLNFQIQGNIKAPIDPKLFCNKSFWISFQNVNSLEIEGDGILDGQGAYAWNNSQCNIRPSTLALDFIENAIVRDIHSINSKGFQIDVFRSNNLTFSHVNITAPGDSPNTDGIHIGFSTNINIFDSVIGTGDDCISMIAGSQHINISGVTCGPGHGISIGSLGKLPNEEVVKDIRVRNCTLTATQNGVRIKTRAPSDSGSATTISFEDIIMNDVRNPIFIDQHYCTSRPCEAINEESSVQIKDVTFNNIQGTSSSIVAITLNCSATYPCKEIKFNDINLVYNGLDGHAISSCDNAEGTATGKEVPPSCLKSTSYSSA</sequence>
<dbReference type="OMA" id="WMEIKRV"/>
<keyword evidence="3" id="KW-0134">Cell wall</keyword>
<keyword evidence="6 9" id="KW-0326">Glycosidase</keyword>
<evidence type="ECO:0000313" key="11">
    <source>
        <dbReference type="Proteomes" id="UP000222542"/>
    </source>
</evidence>
<dbReference type="GO" id="GO:0071555">
    <property type="term" value="P:cell wall organization"/>
    <property type="evidence" value="ECO:0007669"/>
    <property type="project" value="UniProtKB-KW"/>
</dbReference>
<dbReference type="InterPro" id="IPR000743">
    <property type="entry name" value="Glyco_hydro_28"/>
</dbReference>
<dbReference type="EMBL" id="AYRZ02000010">
    <property type="protein sequence ID" value="PHT69603.1"/>
    <property type="molecule type" value="Genomic_DNA"/>
</dbReference>
<keyword evidence="4" id="KW-0964">Secreted</keyword>
<dbReference type="STRING" id="4072.A0A2G2YIL6"/>
<proteinExistence type="inferred from homology"/>
<evidence type="ECO:0000256" key="6">
    <source>
        <dbReference type="ARBA" id="ARBA00023295"/>
    </source>
</evidence>
<evidence type="ECO:0000256" key="7">
    <source>
        <dbReference type="ARBA" id="ARBA00023316"/>
    </source>
</evidence>
<gene>
    <name evidence="10" type="ORF">T459_24707</name>
</gene>
<evidence type="ECO:0000256" key="9">
    <source>
        <dbReference type="RuleBase" id="RU361169"/>
    </source>
</evidence>
<name>A0A2G2YIL6_CAPAN</name>
<dbReference type="AlphaFoldDB" id="A0A2G2YIL6"/>
<comment type="caution">
    <text evidence="10">The sequence shown here is derived from an EMBL/GenBank/DDBJ whole genome shotgun (WGS) entry which is preliminary data.</text>
</comment>
<evidence type="ECO:0000256" key="3">
    <source>
        <dbReference type="ARBA" id="ARBA00022512"/>
    </source>
</evidence>
<reference evidence="10 11" key="2">
    <citation type="journal article" date="2017" name="Genome Biol.">
        <title>New reference genome sequences of hot pepper reveal the massive evolution of plant disease-resistance genes by retroduplication.</title>
        <authorList>
            <person name="Kim S."/>
            <person name="Park J."/>
            <person name="Yeom S.I."/>
            <person name="Kim Y.M."/>
            <person name="Seo E."/>
            <person name="Kim K.T."/>
            <person name="Kim M.S."/>
            <person name="Lee J.M."/>
            <person name="Cheong K."/>
            <person name="Shin H.S."/>
            <person name="Kim S.B."/>
            <person name="Han K."/>
            <person name="Lee J."/>
            <person name="Park M."/>
            <person name="Lee H.A."/>
            <person name="Lee H.Y."/>
            <person name="Lee Y."/>
            <person name="Oh S."/>
            <person name="Lee J.H."/>
            <person name="Choi E."/>
            <person name="Choi E."/>
            <person name="Lee S.E."/>
            <person name="Jeon J."/>
            <person name="Kim H."/>
            <person name="Choi G."/>
            <person name="Song H."/>
            <person name="Lee J."/>
            <person name="Lee S.C."/>
            <person name="Kwon J.K."/>
            <person name="Lee H.Y."/>
            <person name="Koo N."/>
            <person name="Hong Y."/>
            <person name="Kim R.W."/>
            <person name="Kang W.H."/>
            <person name="Huh J.H."/>
            <person name="Kang B.C."/>
            <person name="Yang T.J."/>
            <person name="Lee Y.H."/>
            <person name="Bennetzen J.L."/>
            <person name="Choi D."/>
        </authorList>
    </citation>
    <scope>NUCLEOTIDE SEQUENCE [LARGE SCALE GENOMIC DNA]</scope>
    <source>
        <strain evidence="11">cv. CM334</strain>
    </source>
</reference>
<evidence type="ECO:0008006" key="12">
    <source>
        <dbReference type="Google" id="ProtNLM"/>
    </source>
</evidence>
<dbReference type="PANTHER" id="PTHR31375">
    <property type="match status" value="1"/>
</dbReference>
<dbReference type="SMART" id="SM00710">
    <property type="entry name" value="PbH1"/>
    <property type="match status" value="5"/>
</dbReference>
<accession>A0A2G2YIL6</accession>
<dbReference type="InterPro" id="IPR006626">
    <property type="entry name" value="PbH1"/>
</dbReference>
<dbReference type="GO" id="GO:0005975">
    <property type="term" value="P:carbohydrate metabolic process"/>
    <property type="evidence" value="ECO:0007669"/>
    <property type="project" value="InterPro"/>
</dbReference>
<evidence type="ECO:0000256" key="4">
    <source>
        <dbReference type="ARBA" id="ARBA00022525"/>
    </source>
</evidence>
<dbReference type="Proteomes" id="UP000222542">
    <property type="component" value="Unassembled WGS sequence"/>
</dbReference>
<protein>
    <recommendedName>
        <fullName evidence="12">Exopolygalacturonase-like</fullName>
    </recommendedName>
</protein>
<comment type="subcellular location">
    <subcellularLocation>
        <location evidence="1">Secreted</location>
        <location evidence="1">Cell wall</location>
    </subcellularLocation>
</comment>
<dbReference type="SUPFAM" id="SSF51126">
    <property type="entry name" value="Pectin lyase-like"/>
    <property type="match status" value="1"/>
</dbReference>
<evidence type="ECO:0000256" key="8">
    <source>
        <dbReference type="PROSITE-ProRule" id="PRU10052"/>
    </source>
</evidence>
<evidence type="ECO:0000256" key="1">
    <source>
        <dbReference type="ARBA" id="ARBA00004191"/>
    </source>
</evidence>
<comment type="similarity">
    <text evidence="2 9">Belongs to the glycosyl hydrolase 28 family.</text>
</comment>
<dbReference type="GO" id="GO:0004650">
    <property type="term" value="F:polygalacturonase activity"/>
    <property type="evidence" value="ECO:0007669"/>
    <property type="project" value="InterPro"/>
</dbReference>
<evidence type="ECO:0000256" key="5">
    <source>
        <dbReference type="ARBA" id="ARBA00022801"/>
    </source>
</evidence>
<keyword evidence="11" id="KW-1185">Reference proteome</keyword>
<reference evidence="10 11" key="1">
    <citation type="journal article" date="2014" name="Nat. Genet.">
        <title>Genome sequence of the hot pepper provides insights into the evolution of pungency in Capsicum species.</title>
        <authorList>
            <person name="Kim S."/>
            <person name="Park M."/>
            <person name="Yeom S.I."/>
            <person name="Kim Y.M."/>
            <person name="Lee J.M."/>
            <person name="Lee H.A."/>
            <person name="Seo E."/>
            <person name="Choi J."/>
            <person name="Cheong K."/>
            <person name="Kim K.T."/>
            <person name="Jung K."/>
            <person name="Lee G.W."/>
            <person name="Oh S.K."/>
            <person name="Bae C."/>
            <person name="Kim S.B."/>
            <person name="Lee H.Y."/>
            <person name="Kim S.Y."/>
            <person name="Kim M.S."/>
            <person name="Kang B.C."/>
            <person name="Jo Y.D."/>
            <person name="Yang H.B."/>
            <person name="Jeong H.J."/>
            <person name="Kang W.H."/>
            <person name="Kwon J.K."/>
            <person name="Shin C."/>
            <person name="Lim J.Y."/>
            <person name="Park J.H."/>
            <person name="Huh J.H."/>
            <person name="Kim J.S."/>
            <person name="Kim B.D."/>
            <person name="Cohen O."/>
            <person name="Paran I."/>
            <person name="Suh M.C."/>
            <person name="Lee S.B."/>
            <person name="Kim Y.K."/>
            <person name="Shin Y."/>
            <person name="Noh S.J."/>
            <person name="Park J."/>
            <person name="Seo Y.S."/>
            <person name="Kwon S.Y."/>
            <person name="Kim H.A."/>
            <person name="Park J.M."/>
            <person name="Kim H.J."/>
            <person name="Choi S.B."/>
            <person name="Bosland P.W."/>
            <person name="Reeves G."/>
            <person name="Jo S.H."/>
            <person name="Lee B.W."/>
            <person name="Cho H.T."/>
            <person name="Choi H.S."/>
            <person name="Lee M.S."/>
            <person name="Yu Y."/>
            <person name="Do Choi Y."/>
            <person name="Park B.S."/>
            <person name="van Deynze A."/>
            <person name="Ashrafi H."/>
            <person name="Hill T."/>
            <person name="Kim W.T."/>
            <person name="Pai H.S."/>
            <person name="Ahn H.K."/>
            <person name="Yeam I."/>
            <person name="Giovannoni J.J."/>
            <person name="Rose J.K."/>
            <person name="Sorensen I."/>
            <person name="Lee S.J."/>
            <person name="Kim R.W."/>
            <person name="Choi I.Y."/>
            <person name="Choi B.S."/>
            <person name="Lim J.S."/>
            <person name="Lee Y.H."/>
            <person name="Choi D."/>
        </authorList>
    </citation>
    <scope>NUCLEOTIDE SEQUENCE [LARGE SCALE GENOMIC DNA]</scope>
    <source>
        <strain evidence="11">cv. CM334</strain>
    </source>
</reference>
<evidence type="ECO:0000313" key="10">
    <source>
        <dbReference type="EMBL" id="PHT69603.1"/>
    </source>
</evidence>
<organism evidence="10 11">
    <name type="scientific">Capsicum annuum</name>
    <name type="common">Capsicum pepper</name>
    <dbReference type="NCBI Taxonomy" id="4072"/>
    <lineage>
        <taxon>Eukaryota</taxon>
        <taxon>Viridiplantae</taxon>
        <taxon>Streptophyta</taxon>
        <taxon>Embryophyta</taxon>
        <taxon>Tracheophyta</taxon>
        <taxon>Spermatophyta</taxon>
        <taxon>Magnoliopsida</taxon>
        <taxon>eudicotyledons</taxon>
        <taxon>Gunneridae</taxon>
        <taxon>Pentapetalae</taxon>
        <taxon>asterids</taxon>
        <taxon>lamiids</taxon>
        <taxon>Solanales</taxon>
        <taxon>Solanaceae</taxon>
        <taxon>Solanoideae</taxon>
        <taxon>Capsiceae</taxon>
        <taxon>Capsicum</taxon>
    </lineage>
</organism>
<dbReference type="PROSITE" id="PS00502">
    <property type="entry name" value="POLYGALACTURONASE"/>
    <property type="match status" value="1"/>
</dbReference>
<evidence type="ECO:0000256" key="2">
    <source>
        <dbReference type="ARBA" id="ARBA00008834"/>
    </source>
</evidence>
<keyword evidence="5 9" id="KW-0378">Hydrolase</keyword>
<keyword evidence="7" id="KW-0961">Cell wall biogenesis/degradation</keyword>
<dbReference type="InterPro" id="IPR011050">
    <property type="entry name" value="Pectin_lyase_fold/virulence"/>
</dbReference>
<dbReference type="InterPro" id="IPR012334">
    <property type="entry name" value="Pectin_lyas_fold"/>
</dbReference>
<dbReference type="Gramene" id="PHT69603">
    <property type="protein sequence ID" value="PHT69603"/>
    <property type="gene ID" value="T459_24707"/>
</dbReference>
<dbReference type="Gene3D" id="2.160.20.10">
    <property type="entry name" value="Single-stranded right-handed beta-helix, Pectin lyase-like"/>
    <property type="match status" value="1"/>
</dbReference>
<feature type="active site" evidence="8">
    <location>
        <position position="169"/>
    </location>
</feature>
<dbReference type="Pfam" id="PF00295">
    <property type="entry name" value="Glyco_hydro_28"/>
    <property type="match status" value="1"/>
</dbReference>